<dbReference type="Proteomes" id="UP000664277">
    <property type="component" value="Unassembled WGS sequence"/>
</dbReference>
<name>A0A8J7PJT1_9BACT</name>
<gene>
    <name evidence="1" type="ORF">J0M35_15285</name>
</gene>
<dbReference type="Gene3D" id="3.40.50.1820">
    <property type="entry name" value="alpha/beta hydrolase"/>
    <property type="match status" value="1"/>
</dbReference>
<evidence type="ECO:0008006" key="3">
    <source>
        <dbReference type="Google" id="ProtNLM"/>
    </source>
</evidence>
<protein>
    <recommendedName>
        <fullName evidence="3">Alpha/beta hydrolase</fullName>
    </recommendedName>
</protein>
<dbReference type="EMBL" id="JAFLCK010000024">
    <property type="protein sequence ID" value="MBN8661728.1"/>
    <property type="molecule type" value="Genomic_DNA"/>
</dbReference>
<comment type="caution">
    <text evidence="1">The sequence shown here is derived from an EMBL/GenBank/DDBJ whole genome shotgun (WGS) entry which is preliminary data.</text>
</comment>
<dbReference type="AlphaFoldDB" id="A0A8J7PJT1"/>
<evidence type="ECO:0000313" key="1">
    <source>
        <dbReference type="EMBL" id="MBN8661728.1"/>
    </source>
</evidence>
<evidence type="ECO:0000313" key="2">
    <source>
        <dbReference type="Proteomes" id="UP000664277"/>
    </source>
</evidence>
<dbReference type="SUPFAM" id="SSF53474">
    <property type="entry name" value="alpha/beta-Hydrolases"/>
    <property type="match status" value="1"/>
</dbReference>
<dbReference type="InterPro" id="IPR029058">
    <property type="entry name" value="AB_hydrolase_fold"/>
</dbReference>
<sequence>MPEKTLNSIPTPLRQYDLPFCFEEGESTAAKDSSNQGAGKYGIVVESILPLQEKANTFWLKVMSAHGIVEGKLHLPDKPSEKLFVFQPGFPGRGAADFEALHLKRFLEEGHVVFTPRHNGSRLTGKFSDRYISCPERQELAKRNGQDAIGVNPISPLSIWLDEPRTNMEVLSPCFSETVFYGHSFGGLATMHSACNYFEDNGPGSIKRLVIMAGATGRIRSQADHIVKMWSEHLDTEYIRERVVIGDAAKNLETLKAAYKAIHEKANKIPAVVDIIFLHPWGDTADSIDELIGVNEPLEMILSLGRGTLIVDTTQKANAALEQLAHDMVDLSTEAMLKISDPHWQPASQILKLTSAGL</sequence>
<accession>A0A8J7PJT1</accession>
<reference evidence="1" key="1">
    <citation type="submission" date="2021-02" db="EMBL/GenBank/DDBJ databases">
        <title>Genome-Resolved Metagenomics of a Microbial Community Performing Photosynthetic Biological Nutrient Removal.</title>
        <authorList>
            <person name="Mcdaniel E.A."/>
        </authorList>
    </citation>
    <scope>NUCLEOTIDE SEQUENCE</scope>
    <source>
        <strain evidence="1">UWPOB_OBS1</strain>
    </source>
</reference>
<organism evidence="1 2">
    <name type="scientific">Candidatus Obscuribacter phosphatis</name>
    <dbReference type="NCBI Taxonomy" id="1906157"/>
    <lineage>
        <taxon>Bacteria</taxon>
        <taxon>Bacillati</taxon>
        <taxon>Candidatus Melainabacteria</taxon>
        <taxon>Candidatus Obscuribacterales</taxon>
        <taxon>Candidatus Obscuribacteraceae</taxon>
        <taxon>Candidatus Obscuribacter</taxon>
    </lineage>
</organism>
<proteinExistence type="predicted"/>